<dbReference type="AlphaFoldDB" id="A0A9K3MV48"/>
<sequence>MLCTIAFSGSISHFMNINYQSQYADRLPIGLEKVIQIFSPEIVKRFYTKWYNLQNMAVIVVGDFTDMKSAITISCKSPVIELRTIKDYRDLVVEAMFYHVMNQRFFKISRKKDPTFLSCSVAADVVVQPIKAYIMTSSCKEKGTLIALESMLTEHFLRMVPVVGIEYEAQLQKTILPHKFPMSLISGSGFECSANRGFTF</sequence>
<dbReference type="Gene3D" id="3.30.830.10">
    <property type="entry name" value="Metalloenzyme, LuxS/M16 peptidase-like"/>
    <property type="match status" value="1"/>
</dbReference>
<proteinExistence type="predicted"/>
<dbReference type="EMBL" id="MNCJ02000327">
    <property type="protein sequence ID" value="KAF5777379.1"/>
    <property type="molecule type" value="Genomic_DNA"/>
</dbReference>
<dbReference type="InterPro" id="IPR011249">
    <property type="entry name" value="Metalloenz_LuxS/M16"/>
</dbReference>
<reference evidence="1" key="1">
    <citation type="journal article" date="2017" name="Nature">
        <title>The sunflower genome provides insights into oil metabolism, flowering and Asterid evolution.</title>
        <authorList>
            <person name="Badouin H."/>
            <person name="Gouzy J."/>
            <person name="Grassa C.J."/>
            <person name="Murat F."/>
            <person name="Staton S.E."/>
            <person name="Cottret L."/>
            <person name="Lelandais-Briere C."/>
            <person name="Owens G.L."/>
            <person name="Carrere S."/>
            <person name="Mayjonade B."/>
            <person name="Legrand L."/>
            <person name="Gill N."/>
            <person name="Kane N.C."/>
            <person name="Bowers J.E."/>
            <person name="Hubner S."/>
            <person name="Bellec A."/>
            <person name="Berard A."/>
            <person name="Berges H."/>
            <person name="Blanchet N."/>
            <person name="Boniface M.C."/>
            <person name="Brunel D."/>
            <person name="Catrice O."/>
            <person name="Chaidir N."/>
            <person name="Claudel C."/>
            <person name="Donnadieu C."/>
            <person name="Faraut T."/>
            <person name="Fievet G."/>
            <person name="Helmstetter N."/>
            <person name="King M."/>
            <person name="Knapp S.J."/>
            <person name="Lai Z."/>
            <person name="Le Paslier M.C."/>
            <person name="Lippi Y."/>
            <person name="Lorenzon L."/>
            <person name="Mandel J.R."/>
            <person name="Marage G."/>
            <person name="Marchand G."/>
            <person name="Marquand E."/>
            <person name="Bret-Mestries E."/>
            <person name="Morien E."/>
            <person name="Nambeesan S."/>
            <person name="Nguyen T."/>
            <person name="Pegot-Espagnet P."/>
            <person name="Pouilly N."/>
            <person name="Raftis F."/>
            <person name="Sallet E."/>
            <person name="Schiex T."/>
            <person name="Thomas J."/>
            <person name="Vandecasteele C."/>
            <person name="Vares D."/>
            <person name="Vear F."/>
            <person name="Vautrin S."/>
            <person name="Crespi M."/>
            <person name="Mangin B."/>
            <person name="Burke J.M."/>
            <person name="Salse J."/>
            <person name="Munos S."/>
            <person name="Vincourt P."/>
            <person name="Rieseberg L.H."/>
            <person name="Langlade N.B."/>
        </authorList>
    </citation>
    <scope>NUCLEOTIDE SEQUENCE</scope>
    <source>
        <tissue evidence="1">Leaves</tissue>
    </source>
</reference>
<gene>
    <name evidence="1" type="ORF">HanXRQr2_Chr12g0534931</name>
</gene>
<dbReference type="Proteomes" id="UP000215914">
    <property type="component" value="Unassembled WGS sequence"/>
</dbReference>
<evidence type="ECO:0000313" key="1">
    <source>
        <dbReference type="EMBL" id="KAF5777379.1"/>
    </source>
</evidence>
<accession>A0A9K3MV48</accession>
<dbReference type="SUPFAM" id="SSF63411">
    <property type="entry name" value="LuxS/MPP-like metallohydrolase"/>
    <property type="match status" value="1"/>
</dbReference>
<dbReference type="Gramene" id="mRNA:HanXRQr2_Chr12g0534931">
    <property type="protein sequence ID" value="mRNA:HanXRQr2_Chr12g0534931"/>
    <property type="gene ID" value="HanXRQr2_Chr12g0534931"/>
</dbReference>
<comment type="caution">
    <text evidence="1">The sequence shown here is derived from an EMBL/GenBank/DDBJ whole genome shotgun (WGS) entry which is preliminary data.</text>
</comment>
<evidence type="ECO:0000313" key="2">
    <source>
        <dbReference type="Proteomes" id="UP000215914"/>
    </source>
</evidence>
<organism evidence="1 2">
    <name type="scientific">Helianthus annuus</name>
    <name type="common">Common sunflower</name>
    <dbReference type="NCBI Taxonomy" id="4232"/>
    <lineage>
        <taxon>Eukaryota</taxon>
        <taxon>Viridiplantae</taxon>
        <taxon>Streptophyta</taxon>
        <taxon>Embryophyta</taxon>
        <taxon>Tracheophyta</taxon>
        <taxon>Spermatophyta</taxon>
        <taxon>Magnoliopsida</taxon>
        <taxon>eudicotyledons</taxon>
        <taxon>Gunneridae</taxon>
        <taxon>Pentapetalae</taxon>
        <taxon>asterids</taxon>
        <taxon>campanulids</taxon>
        <taxon>Asterales</taxon>
        <taxon>Asteraceae</taxon>
        <taxon>Asteroideae</taxon>
        <taxon>Heliantheae alliance</taxon>
        <taxon>Heliantheae</taxon>
        <taxon>Helianthus</taxon>
    </lineage>
</organism>
<name>A0A9K3MV48_HELAN</name>
<protein>
    <submittedName>
        <fullName evidence="1">Metalloenzyme, LuxS/M16 peptidase</fullName>
    </submittedName>
</protein>
<dbReference type="GO" id="GO:0046872">
    <property type="term" value="F:metal ion binding"/>
    <property type="evidence" value="ECO:0007669"/>
    <property type="project" value="InterPro"/>
</dbReference>
<reference evidence="1" key="2">
    <citation type="submission" date="2020-06" db="EMBL/GenBank/DDBJ databases">
        <title>Helianthus annuus Genome sequencing and assembly Release 2.</title>
        <authorList>
            <person name="Gouzy J."/>
            <person name="Langlade N."/>
            <person name="Munos S."/>
        </authorList>
    </citation>
    <scope>NUCLEOTIDE SEQUENCE</scope>
    <source>
        <tissue evidence="1">Leaves</tissue>
    </source>
</reference>
<keyword evidence="2" id="KW-1185">Reference proteome</keyword>